<keyword evidence="3" id="KW-1185">Reference proteome</keyword>
<protein>
    <submittedName>
        <fullName evidence="2">Uncharacterized protein</fullName>
    </submittedName>
</protein>
<reference evidence="2 3" key="1">
    <citation type="submission" date="2023-03" db="EMBL/GenBank/DDBJ databases">
        <title>High recombination rates correlate with genetic variation in Cardiocondyla obscurior ants.</title>
        <authorList>
            <person name="Errbii M."/>
        </authorList>
    </citation>
    <scope>NUCLEOTIDE SEQUENCE [LARGE SCALE GENOMIC DNA]</scope>
    <source>
        <strain evidence="2">Alpha-2009</strain>
        <tissue evidence="2">Whole body</tissue>
    </source>
</reference>
<dbReference type="EMBL" id="JADYXP020000018">
    <property type="protein sequence ID" value="KAL0106067.1"/>
    <property type="molecule type" value="Genomic_DNA"/>
</dbReference>
<gene>
    <name evidence="2" type="ORF">PUN28_016058</name>
</gene>
<dbReference type="AlphaFoldDB" id="A0AAW2ESG8"/>
<name>A0AAW2ESG8_9HYME</name>
<proteinExistence type="predicted"/>
<accession>A0AAW2ESG8</accession>
<evidence type="ECO:0000256" key="1">
    <source>
        <dbReference type="SAM" id="MobiDB-lite"/>
    </source>
</evidence>
<evidence type="ECO:0000313" key="2">
    <source>
        <dbReference type="EMBL" id="KAL0106067.1"/>
    </source>
</evidence>
<organism evidence="2 3">
    <name type="scientific">Cardiocondyla obscurior</name>
    <dbReference type="NCBI Taxonomy" id="286306"/>
    <lineage>
        <taxon>Eukaryota</taxon>
        <taxon>Metazoa</taxon>
        <taxon>Ecdysozoa</taxon>
        <taxon>Arthropoda</taxon>
        <taxon>Hexapoda</taxon>
        <taxon>Insecta</taxon>
        <taxon>Pterygota</taxon>
        <taxon>Neoptera</taxon>
        <taxon>Endopterygota</taxon>
        <taxon>Hymenoptera</taxon>
        <taxon>Apocrita</taxon>
        <taxon>Aculeata</taxon>
        <taxon>Formicoidea</taxon>
        <taxon>Formicidae</taxon>
        <taxon>Myrmicinae</taxon>
        <taxon>Cardiocondyla</taxon>
    </lineage>
</organism>
<dbReference type="Proteomes" id="UP001430953">
    <property type="component" value="Unassembled WGS sequence"/>
</dbReference>
<evidence type="ECO:0000313" key="3">
    <source>
        <dbReference type="Proteomes" id="UP001430953"/>
    </source>
</evidence>
<comment type="caution">
    <text evidence="2">The sequence shown here is derived from an EMBL/GenBank/DDBJ whole genome shotgun (WGS) entry which is preliminary data.</text>
</comment>
<sequence>MPTCATRYALRGSVRRRFAVPLSLPPESAARAHTPNSIRSVRRIDEPPPSLPVPSSPIASHEIRLRWTFESNGTSTLSRRVVSIFQPGKKNCSASECMKLTERER</sequence>
<feature type="region of interest" description="Disordered" evidence="1">
    <location>
        <begin position="27"/>
        <end position="57"/>
    </location>
</feature>